<dbReference type="GO" id="GO:0007165">
    <property type="term" value="P:signal transduction"/>
    <property type="evidence" value="ECO:0007669"/>
    <property type="project" value="TreeGrafter"/>
</dbReference>
<name>A0A6H5IQ29_9HYME</name>
<dbReference type="Proteomes" id="UP000479190">
    <property type="component" value="Unassembled WGS sequence"/>
</dbReference>
<evidence type="ECO:0000256" key="1">
    <source>
        <dbReference type="ARBA" id="ARBA00010487"/>
    </source>
</evidence>
<feature type="transmembrane region" description="Helical" evidence="2">
    <location>
        <begin position="49"/>
        <end position="70"/>
    </location>
</feature>
<keyword evidence="2" id="KW-1133">Transmembrane helix</keyword>
<dbReference type="EMBL" id="CADCXV010000865">
    <property type="protein sequence ID" value="CAB0037681.1"/>
    <property type="molecule type" value="Genomic_DNA"/>
</dbReference>
<feature type="transmembrane region" description="Helical" evidence="2">
    <location>
        <begin position="264"/>
        <end position="288"/>
    </location>
</feature>
<dbReference type="AlphaFoldDB" id="A0A6H5IQ29"/>
<reference evidence="3 4" key="1">
    <citation type="submission" date="2020-02" db="EMBL/GenBank/DDBJ databases">
        <authorList>
            <person name="Ferguson B K."/>
        </authorList>
    </citation>
    <scope>NUCLEOTIDE SEQUENCE [LARGE SCALE GENOMIC DNA]</scope>
</reference>
<evidence type="ECO:0000313" key="4">
    <source>
        <dbReference type="Proteomes" id="UP000479190"/>
    </source>
</evidence>
<feature type="transmembrane region" description="Helical" evidence="2">
    <location>
        <begin position="340"/>
        <end position="363"/>
    </location>
</feature>
<dbReference type="PANTHER" id="PTHR12625">
    <property type="entry name" value="LIPOCALIN-1 INTERACTING MEMBRANE RECEPTOR LIMR"/>
    <property type="match status" value="1"/>
</dbReference>
<dbReference type="InterPro" id="IPR008075">
    <property type="entry name" value="LIMR"/>
</dbReference>
<accession>A0A6H5IQ29</accession>
<dbReference type="GO" id="GO:0005886">
    <property type="term" value="C:plasma membrane"/>
    <property type="evidence" value="ECO:0007669"/>
    <property type="project" value="TreeGrafter"/>
</dbReference>
<feature type="transmembrane region" description="Helical" evidence="2">
    <location>
        <begin position="208"/>
        <end position="229"/>
    </location>
</feature>
<dbReference type="Pfam" id="PF04791">
    <property type="entry name" value="LMBR1"/>
    <property type="match status" value="2"/>
</dbReference>
<comment type="similarity">
    <text evidence="1">Belongs to the LIMR family.</text>
</comment>
<dbReference type="GO" id="GO:0004888">
    <property type="term" value="F:transmembrane signaling receptor activity"/>
    <property type="evidence" value="ECO:0007669"/>
    <property type="project" value="TreeGrafter"/>
</dbReference>
<dbReference type="PANTHER" id="PTHR12625:SF0">
    <property type="entry name" value="PROTEIN LILIPOD"/>
    <property type="match status" value="1"/>
</dbReference>
<protein>
    <submittedName>
        <fullName evidence="3">Uncharacterized protein</fullName>
    </submittedName>
</protein>
<evidence type="ECO:0000313" key="3">
    <source>
        <dbReference type="EMBL" id="CAB0037681.1"/>
    </source>
</evidence>
<proteinExistence type="inferred from homology"/>
<dbReference type="OrthoDB" id="5596951at2759"/>
<dbReference type="InterPro" id="IPR006876">
    <property type="entry name" value="LMBR1-like_membr_prot"/>
</dbReference>
<evidence type="ECO:0000256" key="2">
    <source>
        <dbReference type="SAM" id="Phobius"/>
    </source>
</evidence>
<keyword evidence="4" id="KW-1185">Reference proteome</keyword>
<sequence>MEGETDPREQLFQNTIREYTICLLLFLILYTLSYILINRLRPGVYRISLWLCATALAISIGATLLLPVSIASNEFLLLYPDSCNVEWLNSSLIQGLWNFIFLLSNLSLFVFLPFAYLFTESEGFLGNKKIKIWRKWRKMETLKICPELYYDGLEILDVDNDSSTSATELTPDDNTSHNQMLNKRLQAIQKRKYELDKQRQTGWVRRTFFYPVSMLALLMFSMTTGLITLQNTLQLLVGIKALPISTSKFTLGISSLSKLGPLGAGIQVILILYLAVTSAVGLYSLPGFEKVRPELHSTPITHLIANCAALVVLSSALPLLSRMIGITNFDLLGDYGRIEWLGSFKLVLIYNVIFALTAIICSVTKFSAAVRNEVWTKLLIFLLF</sequence>
<keyword evidence="2" id="KW-0472">Membrane</keyword>
<dbReference type="PRINTS" id="PR01692">
    <property type="entry name" value="LIPOCALINIMR"/>
</dbReference>
<feature type="transmembrane region" description="Helical" evidence="2">
    <location>
        <begin position="16"/>
        <end position="37"/>
    </location>
</feature>
<keyword evidence="2" id="KW-0812">Transmembrane</keyword>
<gene>
    <name evidence="3" type="ORF">TBRA_LOCUS9498</name>
</gene>
<feature type="transmembrane region" description="Helical" evidence="2">
    <location>
        <begin position="300"/>
        <end position="320"/>
    </location>
</feature>
<organism evidence="3 4">
    <name type="scientific">Trichogramma brassicae</name>
    <dbReference type="NCBI Taxonomy" id="86971"/>
    <lineage>
        <taxon>Eukaryota</taxon>
        <taxon>Metazoa</taxon>
        <taxon>Ecdysozoa</taxon>
        <taxon>Arthropoda</taxon>
        <taxon>Hexapoda</taxon>
        <taxon>Insecta</taxon>
        <taxon>Pterygota</taxon>
        <taxon>Neoptera</taxon>
        <taxon>Endopterygota</taxon>
        <taxon>Hymenoptera</taxon>
        <taxon>Apocrita</taxon>
        <taxon>Proctotrupomorpha</taxon>
        <taxon>Chalcidoidea</taxon>
        <taxon>Trichogrammatidae</taxon>
        <taxon>Trichogramma</taxon>
    </lineage>
</organism>
<feature type="transmembrane region" description="Helical" evidence="2">
    <location>
        <begin position="96"/>
        <end position="119"/>
    </location>
</feature>